<evidence type="ECO:0000313" key="4">
    <source>
        <dbReference type="EMBL" id="MBC8528904.1"/>
    </source>
</evidence>
<dbReference type="InterPro" id="IPR050624">
    <property type="entry name" value="HTH-type_Tx_Regulator"/>
</dbReference>
<reference evidence="4" key="1">
    <citation type="submission" date="2020-08" db="EMBL/GenBank/DDBJ databases">
        <title>Genome public.</title>
        <authorList>
            <person name="Liu C."/>
            <person name="Sun Q."/>
        </authorList>
    </citation>
    <scope>NUCLEOTIDE SEQUENCE</scope>
    <source>
        <strain evidence="4">NSJ-44</strain>
    </source>
</reference>
<gene>
    <name evidence="4" type="ORF">H8699_05645</name>
</gene>
<dbReference type="AlphaFoldDB" id="A0A926HLW8"/>
<dbReference type="PANTHER" id="PTHR43479">
    <property type="entry name" value="ACREF/ENVCD OPERON REPRESSOR-RELATED"/>
    <property type="match status" value="1"/>
</dbReference>
<keyword evidence="1 2" id="KW-0238">DNA-binding</keyword>
<dbReference type="GO" id="GO:0003677">
    <property type="term" value="F:DNA binding"/>
    <property type="evidence" value="ECO:0007669"/>
    <property type="project" value="UniProtKB-UniRule"/>
</dbReference>
<dbReference type="InterPro" id="IPR036271">
    <property type="entry name" value="Tet_transcr_reg_TetR-rel_C_sf"/>
</dbReference>
<evidence type="ECO:0000259" key="3">
    <source>
        <dbReference type="PROSITE" id="PS50977"/>
    </source>
</evidence>
<evidence type="ECO:0000313" key="5">
    <source>
        <dbReference type="Proteomes" id="UP000654279"/>
    </source>
</evidence>
<dbReference type="Gene3D" id="1.10.357.10">
    <property type="entry name" value="Tetracycline Repressor, domain 2"/>
    <property type="match status" value="1"/>
</dbReference>
<dbReference type="Pfam" id="PF00440">
    <property type="entry name" value="TetR_N"/>
    <property type="match status" value="1"/>
</dbReference>
<feature type="DNA-binding region" description="H-T-H motif" evidence="2">
    <location>
        <begin position="37"/>
        <end position="56"/>
    </location>
</feature>
<dbReference type="PANTHER" id="PTHR43479:SF11">
    <property type="entry name" value="ACREF_ENVCD OPERON REPRESSOR-RELATED"/>
    <property type="match status" value="1"/>
</dbReference>
<keyword evidence="5" id="KW-1185">Reference proteome</keyword>
<dbReference type="InterPro" id="IPR001647">
    <property type="entry name" value="HTH_TetR"/>
</dbReference>
<dbReference type="SUPFAM" id="SSF46689">
    <property type="entry name" value="Homeodomain-like"/>
    <property type="match status" value="1"/>
</dbReference>
<protein>
    <submittedName>
        <fullName evidence="4">TetR/AcrR family transcriptional regulator</fullName>
    </submittedName>
</protein>
<dbReference type="RefSeq" id="WP_249284842.1">
    <property type="nucleotide sequence ID" value="NZ_JACRSO010000002.1"/>
</dbReference>
<dbReference type="PROSITE" id="PS50977">
    <property type="entry name" value="HTH_TETR_2"/>
    <property type="match status" value="1"/>
</dbReference>
<dbReference type="EMBL" id="JACRSO010000002">
    <property type="protein sequence ID" value="MBC8528904.1"/>
    <property type="molecule type" value="Genomic_DNA"/>
</dbReference>
<evidence type="ECO:0000256" key="2">
    <source>
        <dbReference type="PROSITE-ProRule" id="PRU00335"/>
    </source>
</evidence>
<sequence length="213" mass="25039">MELTWEEQLEQQRQARRSEIIETARTLFLKMDLNGVSMKDIAANSGISRVTLYKYFKSIDEVAFEVQMQVLGSLFDYMASVDDSTLDGLVRMRNHLDAWIDFYQKHTNYFCFVGLFDHYYRERYPSEDLQNRYRNFFKKGRNIRRDMIESGIQQGLIRPEVDAKDAAVTFTNIFLGLCVRLASREDILKAEQSVDPAGQLKLTRDILMQYLKK</sequence>
<dbReference type="SUPFAM" id="SSF48498">
    <property type="entry name" value="Tetracyclin repressor-like, C-terminal domain"/>
    <property type="match status" value="1"/>
</dbReference>
<comment type="caution">
    <text evidence="4">The sequence shown here is derived from an EMBL/GenBank/DDBJ whole genome shotgun (WGS) entry which is preliminary data.</text>
</comment>
<dbReference type="InterPro" id="IPR009057">
    <property type="entry name" value="Homeodomain-like_sf"/>
</dbReference>
<dbReference type="Proteomes" id="UP000654279">
    <property type="component" value="Unassembled WGS sequence"/>
</dbReference>
<evidence type="ECO:0000256" key="1">
    <source>
        <dbReference type="ARBA" id="ARBA00023125"/>
    </source>
</evidence>
<proteinExistence type="predicted"/>
<organism evidence="4 5">
    <name type="scientific">Luoshenia tenuis</name>
    <dbReference type="NCBI Taxonomy" id="2763654"/>
    <lineage>
        <taxon>Bacteria</taxon>
        <taxon>Bacillati</taxon>
        <taxon>Bacillota</taxon>
        <taxon>Clostridia</taxon>
        <taxon>Christensenellales</taxon>
        <taxon>Christensenellaceae</taxon>
        <taxon>Luoshenia</taxon>
    </lineage>
</organism>
<name>A0A926HLW8_9FIRM</name>
<feature type="domain" description="HTH tetR-type" evidence="3">
    <location>
        <begin position="14"/>
        <end position="74"/>
    </location>
</feature>
<accession>A0A926HLW8</accession>